<sequence length="101" mass="10386">MGKDDVRLLPLALVLIGAVGSARADCTNPPGQAGFVRYAANVSMMVFCDGTNWVSMSGGTNVTVGGNVNNPGGADIYEAGETVVATSAAIRIRGRACRARR</sequence>
<reference evidence="2" key="2">
    <citation type="submission" date="2023-02" db="EMBL/GenBank/DDBJ databases">
        <authorList>
            <person name="Rayyan A."/>
            <person name="Meyer T."/>
            <person name="Kyndt J.A."/>
        </authorList>
    </citation>
    <scope>NUCLEOTIDE SEQUENCE</scope>
    <source>
        <strain evidence="2">DSM 9987</strain>
    </source>
</reference>
<name>A0ABT5J7J5_RHOTP</name>
<comment type="caution">
    <text evidence="2">The sequence shown here is derived from an EMBL/GenBank/DDBJ whole genome shotgun (WGS) entry which is preliminary data.</text>
</comment>
<feature type="signal peptide" evidence="1">
    <location>
        <begin position="1"/>
        <end position="24"/>
    </location>
</feature>
<dbReference type="EMBL" id="JAQQLI010000009">
    <property type="protein sequence ID" value="MDC7785623.1"/>
    <property type="molecule type" value="Genomic_DNA"/>
</dbReference>
<feature type="chain" id="PRO_5047019826" evidence="1">
    <location>
        <begin position="25"/>
        <end position="101"/>
    </location>
</feature>
<evidence type="ECO:0000313" key="3">
    <source>
        <dbReference type="Proteomes" id="UP001165652"/>
    </source>
</evidence>
<proteinExistence type="predicted"/>
<evidence type="ECO:0000313" key="2">
    <source>
        <dbReference type="EMBL" id="MDC7785623.1"/>
    </source>
</evidence>
<accession>A0ABT5J7J5</accession>
<protein>
    <submittedName>
        <fullName evidence="2">Uncharacterized protein</fullName>
    </submittedName>
</protein>
<keyword evidence="1" id="KW-0732">Signal</keyword>
<gene>
    <name evidence="2" type="ORF">PQJ73_08005</name>
</gene>
<keyword evidence="3" id="KW-1185">Reference proteome</keyword>
<reference evidence="2" key="1">
    <citation type="journal article" date="2023" name="Microbiol Resour">
        <title>Genome Sequences of Rhodoplanes serenus and Two Thermotolerant Strains, Rhodoplanes tepidamans and 'Rhodoplanes cryptolactis,' Further Refine the Genus.</title>
        <authorList>
            <person name="Rayyan A.A."/>
            <person name="Kyndt J.A."/>
        </authorList>
    </citation>
    <scope>NUCLEOTIDE SEQUENCE</scope>
    <source>
        <strain evidence="2">DSM 9987</strain>
    </source>
</reference>
<organism evidence="2 3">
    <name type="scientific">Rhodoplanes tepidamans</name>
    <name type="common">Rhodoplanes cryptolactis</name>
    <dbReference type="NCBI Taxonomy" id="200616"/>
    <lineage>
        <taxon>Bacteria</taxon>
        <taxon>Pseudomonadati</taxon>
        <taxon>Pseudomonadota</taxon>
        <taxon>Alphaproteobacteria</taxon>
        <taxon>Hyphomicrobiales</taxon>
        <taxon>Nitrobacteraceae</taxon>
        <taxon>Rhodoplanes</taxon>
    </lineage>
</organism>
<dbReference type="RefSeq" id="WP_272776471.1">
    <property type="nucleotide sequence ID" value="NZ_JAQQLI010000009.1"/>
</dbReference>
<dbReference type="Proteomes" id="UP001165652">
    <property type="component" value="Unassembled WGS sequence"/>
</dbReference>
<evidence type="ECO:0000256" key="1">
    <source>
        <dbReference type="SAM" id="SignalP"/>
    </source>
</evidence>